<protein>
    <recommendedName>
        <fullName evidence="2">F-box domain-containing protein</fullName>
    </recommendedName>
</protein>
<dbReference type="AlphaFoldDB" id="M2Q6R7"/>
<evidence type="ECO:0000259" key="2">
    <source>
        <dbReference type="PROSITE" id="PS50181"/>
    </source>
</evidence>
<organism evidence="3 4">
    <name type="scientific">Ceriporiopsis subvermispora (strain B)</name>
    <name type="common">White-rot fungus</name>
    <name type="synonym">Gelatoporia subvermispora</name>
    <dbReference type="NCBI Taxonomy" id="914234"/>
    <lineage>
        <taxon>Eukaryota</taxon>
        <taxon>Fungi</taxon>
        <taxon>Dikarya</taxon>
        <taxon>Basidiomycota</taxon>
        <taxon>Agaricomycotina</taxon>
        <taxon>Agaricomycetes</taxon>
        <taxon>Polyporales</taxon>
        <taxon>Gelatoporiaceae</taxon>
        <taxon>Gelatoporia</taxon>
    </lineage>
</organism>
<evidence type="ECO:0000313" key="3">
    <source>
        <dbReference type="EMBL" id="EMD32513.1"/>
    </source>
</evidence>
<gene>
    <name evidence="3" type="ORF">CERSUDRAFT_77231</name>
</gene>
<dbReference type="STRING" id="914234.M2Q6R7"/>
<feature type="compositionally biased region" description="Pro residues" evidence="1">
    <location>
        <begin position="711"/>
        <end position="721"/>
    </location>
</feature>
<dbReference type="Gene3D" id="1.20.1280.50">
    <property type="match status" value="1"/>
</dbReference>
<dbReference type="Proteomes" id="UP000016930">
    <property type="component" value="Unassembled WGS sequence"/>
</dbReference>
<feature type="region of interest" description="Disordered" evidence="1">
    <location>
        <begin position="644"/>
        <end position="665"/>
    </location>
</feature>
<dbReference type="SUPFAM" id="SSF81383">
    <property type="entry name" value="F-box domain"/>
    <property type="match status" value="1"/>
</dbReference>
<feature type="region of interest" description="Disordered" evidence="1">
    <location>
        <begin position="28"/>
        <end position="51"/>
    </location>
</feature>
<feature type="domain" description="F-box" evidence="2">
    <location>
        <begin position="66"/>
        <end position="112"/>
    </location>
</feature>
<dbReference type="PROSITE" id="PS50181">
    <property type="entry name" value="FBOX"/>
    <property type="match status" value="1"/>
</dbReference>
<dbReference type="InterPro" id="IPR036047">
    <property type="entry name" value="F-box-like_dom_sf"/>
</dbReference>
<dbReference type="EMBL" id="KB445810">
    <property type="protein sequence ID" value="EMD32513.1"/>
    <property type="molecule type" value="Genomic_DNA"/>
</dbReference>
<name>M2Q6R7_CERS8</name>
<dbReference type="HOGENOM" id="CLU_403894_0_0_1"/>
<evidence type="ECO:0000313" key="4">
    <source>
        <dbReference type="Proteomes" id="UP000016930"/>
    </source>
</evidence>
<sequence>MPFFDISYSSVLRAFPLVRPQRNSCTGADPWCNSSSSDDSDGAGNDPIPGGFFKPQQPIETLTMSRAHIQRLSAELLCMVADYLDIFDILRLRQINKLFYDFTHHGHIWKRLLRDAQVPLPPLPPTTRHSFERLTSLEAERLLTRAYSIDKVWESDNPYPYSRWAFPAHTQILSMVVLPGGQYMVASVTDDRQYHYGIMVYVMDHRLGGCVALAKAATATKAFNLQAKYMPVCDADGVAERGIMISFVRRDFKYRVHRNSGVDISQYTGDAIDPEVPLKYECVTLHISLKQLEVLGDPRFPQNSEEWIRHARRQPHPFKTLALIRTRSILGIPALDEIDGIPYVAVPKLPDRIVFKNLNGGPASVLRCNNTEPYPDKQHTIRAIRMLPCQNQVLVVREIGAPLEGEHVLEIYDIIPPGDELTELARDATDIEWLETDTIGVLSGIQLSDHGLPTTLDASFHTARAPQPITLWAHRHLRLAPQDTQRGRHPYAYSGLLRAVLYPERTPEGGYRYTLERLAPLRAIPLAGGYVLHALVGAQRSLVYMTHEEDLRATPRVRGLRRFCDPGLVSYEAALARADKECFTRKIKVPKDVEWGAVAAMAWDESIGRLCVAEWMSDVVHVLDFSHAPMLDEEGKRVPVPHELENDPDVDMTPLDVQTQPETEEEVRRQHVLAYRPDLPWSRLIEQWIRPSIIDHYEPNDGLRNNHLYSNPPPRRTSPEI</sequence>
<reference evidence="3 4" key="1">
    <citation type="journal article" date="2012" name="Proc. Natl. Acad. Sci. U.S.A.">
        <title>Comparative genomics of Ceriporiopsis subvermispora and Phanerochaete chrysosporium provide insight into selective ligninolysis.</title>
        <authorList>
            <person name="Fernandez-Fueyo E."/>
            <person name="Ruiz-Duenas F.J."/>
            <person name="Ferreira P."/>
            <person name="Floudas D."/>
            <person name="Hibbett D.S."/>
            <person name="Canessa P."/>
            <person name="Larrondo L.F."/>
            <person name="James T.Y."/>
            <person name="Seelenfreund D."/>
            <person name="Lobos S."/>
            <person name="Polanco R."/>
            <person name="Tello M."/>
            <person name="Honda Y."/>
            <person name="Watanabe T."/>
            <person name="Watanabe T."/>
            <person name="Ryu J.S."/>
            <person name="Kubicek C.P."/>
            <person name="Schmoll M."/>
            <person name="Gaskell J."/>
            <person name="Hammel K.E."/>
            <person name="St John F.J."/>
            <person name="Vanden Wymelenberg A."/>
            <person name="Sabat G."/>
            <person name="Splinter BonDurant S."/>
            <person name="Syed K."/>
            <person name="Yadav J.S."/>
            <person name="Doddapaneni H."/>
            <person name="Subramanian V."/>
            <person name="Lavin J.L."/>
            <person name="Oguiza J.A."/>
            <person name="Perez G."/>
            <person name="Pisabarro A.G."/>
            <person name="Ramirez L."/>
            <person name="Santoyo F."/>
            <person name="Master E."/>
            <person name="Coutinho P.M."/>
            <person name="Henrissat B."/>
            <person name="Lombard V."/>
            <person name="Magnuson J.K."/>
            <person name="Kuees U."/>
            <person name="Hori C."/>
            <person name="Igarashi K."/>
            <person name="Samejima M."/>
            <person name="Held B.W."/>
            <person name="Barry K.W."/>
            <person name="LaButti K.M."/>
            <person name="Lapidus A."/>
            <person name="Lindquist E.A."/>
            <person name="Lucas S.M."/>
            <person name="Riley R."/>
            <person name="Salamov A.A."/>
            <person name="Hoffmeister D."/>
            <person name="Schwenk D."/>
            <person name="Hadar Y."/>
            <person name="Yarden O."/>
            <person name="de Vries R.P."/>
            <person name="Wiebenga A."/>
            <person name="Stenlid J."/>
            <person name="Eastwood D."/>
            <person name="Grigoriev I.V."/>
            <person name="Berka R.M."/>
            <person name="Blanchette R.A."/>
            <person name="Kersten P."/>
            <person name="Martinez A.T."/>
            <person name="Vicuna R."/>
            <person name="Cullen D."/>
        </authorList>
    </citation>
    <scope>NUCLEOTIDE SEQUENCE [LARGE SCALE GENOMIC DNA]</scope>
    <source>
        <strain evidence="3 4">B</strain>
    </source>
</reference>
<dbReference type="OrthoDB" id="3219396at2759"/>
<feature type="region of interest" description="Disordered" evidence="1">
    <location>
        <begin position="700"/>
        <end position="721"/>
    </location>
</feature>
<dbReference type="InterPro" id="IPR001810">
    <property type="entry name" value="F-box_dom"/>
</dbReference>
<evidence type="ECO:0000256" key="1">
    <source>
        <dbReference type="SAM" id="MobiDB-lite"/>
    </source>
</evidence>
<accession>M2Q6R7</accession>
<keyword evidence="4" id="KW-1185">Reference proteome</keyword>
<dbReference type="SMART" id="SM00256">
    <property type="entry name" value="FBOX"/>
    <property type="match status" value="1"/>
</dbReference>
<proteinExistence type="predicted"/>